<evidence type="ECO:0000256" key="2">
    <source>
        <dbReference type="SAM" id="SignalP"/>
    </source>
</evidence>
<accession>A0ABW6YS55</accession>
<dbReference type="PROSITE" id="PS51318">
    <property type="entry name" value="TAT"/>
    <property type="match status" value="1"/>
</dbReference>
<evidence type="ECO:0000313" key="4">
    <source>
        <dbReference type="Proteomes" id="UP001603418"/>
    </source>
</evidence>
<evidence type="ECO:0000256" key="1">
    <source>
        <dbReference type="SAM" id="MobiDB-lite"/>
    </source>
</evidence>
<comment type="caution">
    <text evidence="3">The sequence shown here is derived from an EMBL/GenBank/DDBJ whole genome shotgun (WGS) entry which is preliminary data.</text>
</comment>
<dbReference type="Proteomes" id="UP001603418">
    <property type="component" value="Unassembled WGS sequence"/>
</dbReference>
<keyword evidence="2" id="KW-0732">Signal</keyword>
<keyword evidence="4" id="KW-1185">Reference proteome</keyword>
<protein>
    <recommendedName>
        <fullName evidence="5">Secreted protein</fullName>
    </recommendedName>
</protein>
<dbReference type="InterPro" id="IPR006311">
    <property type="entry name" value="TAT_signal"/>
</dbReference>
<gene>
    <name evidence="3" type="ORF">ACF1HC_08675</name>
</gene>
<dbReference type="RefSeq" id="WP_030775775.1">
    <property type="nucleotide sequence ID" value="NZ_JBFACJ010000009.1"/>
</dbReference>
<name>A0ABW6YS55_9ACTN</name>
<proteinExistence type="predicted"/>
<organism evidence="3 4">
    <name type="scientific">Streptomyces eurythermus</name>
    <dbReference type="NCBI Taxonomy" id="42237"/>
    <lineage>
        <taxon>Bacteria</taxon>
        <taxon>Bacillati</taxon>
        <taxon>Actinomycetota</taxon>
        <taxon>Actinomycetes</taxon>
        <taxon>Kitasatosporales</taxon>
        <taxon>Streptomycetaceae</taxon>
        <taxon>Streptomyces</taxon>
    </lineage>
</organism>
<feature type="signal peptide" evidence="2">
    <location>
        <begin position="1"/>
        <end position="33"/>
    </location>
</feature>
<feature type="chain" id="PRO_5045577185" description="Secreted protein" evidence="2">
    <location>
        <begin position="34"/>
        <end position="124"/>
    </location>
</feature>
<feature type="region of interest" description="Disordered" evidence="1">
    <location>
        <begin position="51"/>
        <end position="71"/>
    </location>
</feature>
<evidence type="ECO:0008006" key="5">
    <source>
        <dbReference type="Google" id="ProtNLM"/>
    </source>
</evidence>
<sequence>MSSISRRSLIGYSGTAAAGAVIAGTASASPAQAAEPAQAVQAEAASTAATFPEGTLFGGRSERDTGNDMPSELEIKFSVANAAEMPATYSVTPQEIADAINKLLASRGWPAVTFYGTPAPAPLN</sequence>
<reference evidence="3 4" key="1">
    <citation type="submission" date="2024-10" db="EMBL/GenBank/DDBJ databases">
        <title>The Natural Products Discovery Center: Release of the First 8490 Sequenced Strains for Exploring Actinobacteria Biosynthetic Diversity.</title>
        <authorList>
            <person name="Kalkreuter E."/>
            <person name="Kautsar S.A."/>
            <person name="Yang D."/>
            <person name="Bader C.D."/>
            <person name="Teijaro C.N."/>
            <person name="Fluegel L."/>
            <person name="Davis C.M."/>
            <person name="Simpson J.R."/>
            <person name="Lauterbach L."/>
            <person name="Steele A.D."/>
            <person name="Gui C."/>
            <person name="Meng S."/>
            <person name="Li G."/>
            <person name="Viehrig K."/>
            <person name="Ye F."/>
            <person name="Su P."/>
            <person name="Kiefer A.F."/>
            <person name="Nichols A."/>
            <person name="Cepeda A.J."/>
            <person name="Yan W."/>
            <person name="Fan B."/>
            <person name="Jiang Y."/>
            <person name="Adhikari A."/>
            <person name="Zheng C.-J."/>
            <person name="Schuster L."/>
            <person name="Cowan T.M."/>
            <person name="Smanski M.J."/>
            <person name="Chevrette M.G."/>
            <person name="De Carvalho L.P.S."/>
            <person name="Shen B."/>
        </authorList>
    </citation>
    <scope>NUCLEOTIDE SEQUENCE [LARGE SCALE GENOMIC DNA]</scope>
    <source>
        <strain evidence="3 4">NPDC013366</strain>
    </source>
</reference>
<evidence type="ECO:0000313" key="3">
    <source>
        <dbReference type="EMBL" id="MFF9881669.1"/>
    </source>
</evidence>
<dbReference type="EMBL" id="JBICBM010000004">
    <property type="protein sequence ID" value="MFF9881669.1"/>
    <property type="molecule type" value="Genomic_DNA"/>
</dbReference>